<evidence type="ECO:0000313" key="1">
    <source>
        <dbReference type="Proteomes" id="UP001732720"/>
    </source>
</evidence>
<accession>A0AC58LIM0</accession>
<dbReference type="RefSeq" id="XP_073916983.1">
    <property type="nucleotide sequence ID" value="XM_074060882.1"/>
</dbReference>
<keyword evidence="1" id="KW-1185">Reference proteome</keyword>
<sequence>MTLFGACDSFQPGTRCERRLPPELQRRVLASVALATGQRLSAGSLLPCWGPTLGPGPCGSCCVPSSPKGSRTKGSVPTPGGQCAREGGATAPRLQHLRETRPGCVLSPQDPCPREPSVWTPWSWARPCRSAEQRWAPRPGRGQPGWRDQADTGPGVSSLPRPGTEQSSRPSDVLGQDSSAWLPSWAWWTGTGTSRRARRGSRDTRLAASSGQEGKRPRARPYAAGAVKVQGHPVHALPRTPLQRHCPESHAAGDKDSPPRPGSPPHHGLTQNKTKRQENFQKQRTVRSESCLSASARPPGSTREVWWPCPSPSPWAPTVGRTCPELPAVPAPLGASVTDQGHCPPVPPTHRHCPADVSSPLLQR</sequence>
<evidence type="ECO:0000313" key="2">
    <source>
        <dbReference type="RefSeq" id="XP_073916983.1"/>
    </source>
</evidence>
<organism evidence="1 2">
    <name type="scientific">Castor canadensis</name>
    <name type="common">American beaver</name>
    <dbReference type="NCBI Taxonomy" id="51338"/>
    <lineage>
        <taxon>Eukaryota</taxon>
        <taxon>Metazoa</taxon>
        <taxon>Chordata</taxon>
        <taxon>Craniata</taxon>
        <taxon>Vertebrata</taxon>
        <taxon>Euteleostomi</taxon>
        <taxon>Mammalia</taxon>
        <taxon>Eutheria</taxon>
        <taxon>Euarchontoglires</taxon>
        <taxon>Glires</taxon>
        <taxon>Rodentia</taxon>
        <taxon>Castorimorpha</taxon>
        <taxon>Castoridae</taxon>
        <taxon>Castor</taxon>
    </lineage>
</organism>
<reference evidence="2" key="1">
    <citation type="submission" date="2025-08" db="UniProtKB">
        <authorList>
            <consortium name="RefSeq"/>
        </authorList>
    </citation>
    <scope>IDENTIFICATION</scope>
</reference>
<gene>
    <name evidence="2" type="primary">LOC141418846</name>
</gene>
<proteinExistence type="predicted"/>
<protein>
    <submittedName>
        <fullName evidence="2">Uncharacterized protein</fullName>
    </submittedName>
</protein>
<name>A0AC58LIM0_CASCN</name>
<dbReference type="Proteomes" id="UP001732720">
    <property type="component" value="Chromosome 18"/>
</dbReference>